<feature type="domain" description="HTH cro/C1-type" evidence="2">
    <location>
        <begin position="81"/>
        <end position="135"/>
    </location>
</feature>
<dbReference type="AlphaFoldDB" id="A0A0N0VJ99"/>
<dbReference type="Pfam" id="PF07883">
    <property type="entry name" value="Cupin_2"/>
    <property type="match status" value="1"/>
</dbReference>
<dbReference type="SUPFAM" id="SSF47413">
    <property type="entry name" value="lambda repressor-like DNA-binding domains"/>
    <property type="match status" value="1"/>
</dbReference>
<dbReference type="GO" id="GO:0005829">
    <property type="term" value="C:cytosol"/>
    <property type="evidence" value="ECO:0007669"/>
    <property type="project" value="TreeGrafter"/>
</dbReference>
<dbReference type="InterPro" id="IPR001387">
    <property type="entry name" value="Cro/C1-type_HTH"/>
</dbReference>
<dbReference type="PANTHER" id="PTHR46797:SF1">
    <property type="entry name" value="METHYLPHOSPHONATE SYNTHASE"/>
    <property type="match status" value="1"/>
</dbReference>
<dbReference type="SUPFAM" id="SSF51182">
    <property type="entry name" value="RmlC-like cupins"/>
    <property type="match status" value="1"/>
</dbReference>
<dbReference type="STRING" id="50340.PF66_04199"/>
<evidence type="ECO:0000259" key="2">
    <source>
        <dbReference type="PROSITE" id="PS50943"/>
    </source>
</evidence>
<comment type="caution">
    <text evidence="3">The sequence shown here is derived from an EMBL/GenBank/DDBJ whole genome shotgun (WGS) entry which is preliminary data.</text>
</comment>
<evidence type="ECO:0000313" key="3">
    <source>
        <dbReference type="EMBL" id="KPA89347.1"/>
    </source>
</evidence>
<dbReference type="InterPro" id="IPR010982">
    <property type="entry name" value="Lambda_DNA-bd_dom_sf"/>
</dbReference>
<dbReference type="Gene3D" id="2.60.120.10">
    <property type="entry name" value="Jelly Rolls"/>
    <property type="match status" value="1"/>
</dbReference>
<dbReference type="PATRIC" id="fig|50340.43.peg.1502"/>
<dbReference type="InterPro" id="IPR050807">
    <property type="entry name" value="TransReg_Diox_bact_type"/>
</dbReference>
<dbReference type="PANTHER" id="PTHR46797">
    <property type="entry name" value="HTH-TYPE TRANSCRIPTIONAL REGULATOR"/>
    <property type="match status" value="1"/>
</dbReference>
<name>A0A0N0VJ99_9PSED</name>
<protein>
    <submittedName>
        <fullName evidence="3">Transcriptional regulator, XRE family with cupin sensor</fullName>
    </submittedName>
</protein>
<keyword evidence="4" id="KW-1185">Reference proteome</keyword>
<reference evidence="3 4" key="1">
    <citation type="journal article" date="2015" name="PLoS ONE">
        <title>Rice-Infecting Pseudomonas Genomes Are Highly Accessorized and Harbor Multiple Putative Virulence Mechanisms to Cause Sheath Brown Rot.</title>
        <authorList>
            <person name="Quibod I.L."/>
            <person name="Grande G."/>
            <person name="Oreiro E.G."/>
            <person name="Borja F.N."/>
            <person name="Dossa G.S."/>
            <person name="Mauleon R."/>
            <person name="Cruz C.V."/>
            <person name="Oliva R."/>
        </authorList>
    </citation>
    <scope>NUCLEOTIDE SEQUENCE [LARGE SCALE GENOMIC DNA]</scope>
    <source>
        <strain evidence="3 4">IRRI 6609</strain>
    </source>
</reference>
<dbReference type="Gene3D" id="1.10.260.40">
    <property type="entry name" value="lambda repressor-like DNA-binding domains"/>
    <property type="match status" value="1"/>
</dbReference>
<dbReference type="Pfam" id="PF01381">
    <property type="entry name" value="HTH_3"/>
    <property type="match status" value="1"/>
</dbReference>
<keyword evidence="1" id="KW-0238">DNA-binding</keyword>
<dbReference type="InterPro" id="IPR013096">
    <property type="entry name" value="Cupin_2"/>
</dbReference>
<dbReference type="InterPro" id="IPR014710">
    <property type="entry name" value="RmlC-like_jellyroll"/>
</dbReference>
<organism evidence="3 4">
    <name type="scientific">Pseudomonas asplenii</name>
    <dbReference type="NCBI Taxonomy" id="53407"/>
    <lineage>
        <taxon>Bacteria</taxon>
        <taxon>Pseudomonadati</taxon>
        <taxon>Pseudomonadota</taxon>
        <taxon>Gammaproteobacteria</taxon>
        <taxon>Pseudomonadales</taxon>
        <taxon>Pseudomonadaceae</taxon>
        <taxon>Pseudomonas</taxon>
    </lineage>
</organism>
<proteinExistence type="predicted"/>
<sequence>MALPSLSLGVCGAAIAAFPLYIWETRFHRGNIPPPNERPRPESHITGANLKLLNGNRAKPMNTPDEAQPKLKLEQYLGIQIKRQRQAQELKLADVARIAGISQGMLSKIENAQVSTSLDILSRLCDVLGMPMSKLFSQYDQQGGSALLVKRDEGLEVVRRGTEKGHTYHLLNHTRGPKKSFEAYMVTMDDASEEFPTFSHPGTEFLHLLEGELVYRHGNQLYPMEAGDSLTFDGEIPHGPEKLVQVPIRLLSIMNYGTSGE</sequence>
<dbReference type="EMBL" id="JSYZ01000016">
    <property type="protein sequence ID" value="KPA89347.1"/>
    <property type="molecule type" value="Genomic_DNA"/>
</dbReference>
<dbReference type="SMART" id="SM00530">
    <property type="entry name" value="HTH_XRE"/>
    <property type="match status" value="1"/>
</dbReference>
<dbReference type="PROSITE" id="PS50943">
    <property type="entry name" value="HTH_CROC1"/>
    <property type="match status" value="1"/>
</dbReference>
<dbReference type="GO" id="GO:0003700">
    <property type="term" value="F:DNA-binding transcription factor activity"/>
    <property type="evidence" value="ECO:0007669"/>
    <property type="project" value="TreeGrafter"/>
</dbReference>
<dbReference type="InterPro" id="IPR011051">
    <property type="entry name" value="RmlC_Cupin_sf"/>
</dbReference>
<gene>
    <name evidence="3" type="ORF">PF66_04199</name>
</gene>
<dbReference type="GO" id="GO:0003677">
    <property type="term" value="F:DNA binding"/>
    <property type="evidence" value="ECO:0007669"/>
    <property type="project" value="UniProtKB-KW"/>
</dbReference>
<evidence type="ECO:0000313" key="4">
    <source>
        <dbReference type="Proteomes" id="UP000037931"/>
    </source>
</evidence>
<accession>A0A0N0VJ99</accession>
<dbReference type="CDD" id="cd00093">
    <property type="entry name" value="HTH_XRE"/>
    <property type="match status" value="1"/>
</dbReference>
<dbReference type="CDD" id="cd02209">
    <property type="entry name" value="cupin_XRE_C"/>
    <property type="match status" value="1"/>
</dbReference>
<evidence type="ECO:0000256" key="1">
    <source>
        <dbReference type="ARBA" id="ARBA00023125"/>
    </source>
</evidence>
<dbReference type="Proteomes" id="UP000037931">
    <property type="component" value="Unassembled WGS sequence"/>
</dbReference>